<feature type="domain" description="Reverse transcriptase N-terminal" evidence="2">
    <location>
        <begin position="2"/>
        <end position="79"/>
    </location>
</feature>
<dbReference type="Proteomes" id="UP001595847">
    <property type="component" value="Unassembled WGS sequence"/>
</dbReference>
<evidence type="ECO:0000259" key="2">
    <source>
        <dbReference type="Pfam" id="PF13655"/>
    </source>
</evidence>
<keyword evidence="3" id="KW-0808">Transferase</keyword>
<keyword evidence="3" id="KW-0695">RNA-directed DNA polymerase</keyword>
<dbReference type="InterPro" id="IPR025960">
    <property type="entry name" value="RVT_N"/>
</dbReference>
<protein>
    <submittedName>
        <fullName evidence="3">Reverse transcriptase N-terminal domain-containing protein</fullName>
    </submittedName>
</protein>
<evidence type="ECO:0000313" key="4">
    <source>
        <dbReference type="Proteomes" id="UP001595847"/>
    </source>
</evidence>
<dbReference type="PANTHER" id="PTHR34047">
    <property type="entry name" value="NUCLEAR INTRON MATURASE 1, MITOCHONDRIAL-RELATED"/>
    <property type="match status" value="1"/>
</dbReference>
<feature type="non-terminal residue" evidence="3">
    <location>
        <position position="121"/>
    </location>
</feature>
<dbReference type="RefSeq" id="WP_378538760.1">
    <property type="nucleotide sequence ID" value="NZ_JBHSBH010000031.1"/>
</dbReference>
<organism evidence="3 4">
    <name type="scientific">Nocardiopsis sediminis</name>
    <dbReference type="NCBI Taxonomy" id="1778267"/>
    <lineage>
        <taxon>Bacteria</taxon>
        <taxon>Bacillati</taxon>
        <taxon>Actinomycetota</taxon>
        <taxon>Actinomycetes</taxon>
        <taxon>Streptosporangiales</taxon>
        <taxon>Nocardiopsidaceae</taxon>
        <taxon>Nocardiopsis</taxon>
    </lineage>
</organism>
<dbReference type="InterPro" id="IPR051083">
    <property type="entry name" value="GrpII_Intron_Splice-Mob/Def"/>
</dbReference>
<feature type="compositionally biased region" description="Polar residues" evidence="1">
    <location>
        <begin position="46"/>
        <end position="56"/>
    </location>
</feature>
<keyword evidence="3" id="KW-0548">Nucleotidyltransferase</keyword>
<evidence type="ECO:0000313" key="3">
    <source>
        <dbReference type="EMBL" id="MFC4000055.1"/>
    </source>
</evidence>
<comment type="caution">
    <text evidence="3">The sequence shown here is derived from an EMBL/GenBank/DDBJ whole genome shotgun (WGS) entry which is preliminary data.</text>
</comment>
<gene>
    <name evidence="3" type="ORF">ACFOVU_29355</name>
</gene>
<feature type="region of interest" description="Disordered" evidence="1">
    <location>
        <begin position="46"/>
        <end position="66"/>
    </location>
</feature>
<dbReference type="PANTHER" id="PTHR34047:SF10">
    <property type="entry name" value="GROUP II INTRON-ASSOCIATED OPEN READING FRAME"/>
    <property type="match status" value="1"/>
</dbReference>
<keyword evidence="4" id="KW-1185">Reference proteome</keyword>
<dbReference type="GO" id="GO:0003964">
    <property type="term" value="F:RNA-directed DNA polymerase activity"/>
    <property type="evidence" value="ECO:0007669"/>
    <property type="project" value="UniProtKB-KW"/>
</dbReference>
<name>A0ABV8FV66_9ACTN</name>
<sequence>MQWAKEEENVRRLRRRIFKATREGDMKKVRNLQKLMLRSRSNTLTSVKRVTQQSGGRKTAGIDGETALTPAKRWGLANQIQEDKTWGAKPVKRVYIPKANGKQRPLGIPVIRDRANQARVK</sequence>
<reference evidence="4" key="1">
    <citation type="journal article" date="2019" name="Int. J. Syst. Evol. Microbiol.">
        <title>The Global Catalogue of Microorganisms (GCM) 10K type strain sequencing project: providing services to taxonomists for standard genome sequencing and annotation.</title>
        <authorList>
            <consortium name="The Broad Institute Genomics Platform"/>
            <consortium name="The Broad Institute Genome Sequencing Center for Infectious Disease"/>
            <person name="Wu L."/>
            <person name="Ma J."/>
        </authorList>
    </citation>
    <scope>NUCLEOTIDE SEQUENCE [LARGE SCALE GENOMIC DNA]</scope>
    <source>
        <strain evidence="4">TBRC 1826</strain>
    </source>
</reference>
<dbReference type="Pfam" id="PF13655">
    <property type="entry name" value="RVT_N"/>
    <property type="match status" value="1"/>
</dbReference>
<evidence type="ECO:0000256" key="1">
    <source>
        <dbReference type="SAM" id="MobiDB-lite"/>
    </source>
</evidence>
<dbReference type="EMBL" id="JBHSBH010000031">
    <property type="protein sequence ID" value="MFC4000055.1"/>
    <property type="molecule type" value="Genomic_DNA"/>
</dbReference>
<accession>A0ABV8FV66</accession>
<proteinExistence type="predicted"/>